<proteinExistence type="predicted"/>
<evidence type="ECO:0000313" key="2">
    <source>
        <dbReference type="EMBL" id="GAA3163076.1"/>
    </source>
</evidence>
<evidence type="ECO:0000313" key="3">
    <source>
        <dbReference type="Proteomes" id="UP001501866"/>
    </source>
</evidence>
<gene>
    <name evidence="2" type="ORF">GCM10010451_08850</name>
</gene>
<accession>A0ABP6P022</accession>
<feature type="region of interest" description="Disordered" evidence="1">
    <location>
        <begin position="1"/>
        <end position="25"/>
    </location>
</feature>
<feature type="compositionally biased region" description="Basic and acidic residues" evidence="1">
    <location>
        <begin position="67"/>
        <end position="80"/>
    </location>
</feature>
<evidence type="ECO:0000256" key="1">
    <source>
        <dbReference type="SAM" id="MobiDB-lite"/>
    </source>
</evidence>
<organism evidence="2 3">
    <name type="scientific">Streptomyces virens</name>
    <dbReference type="NCBI Taxonomy" id="285572"/>
    <lineage>
        <taxon>Bacteria</taxon>
        <taxon>Bacillati</taxon>
        <taxon>Actinomycetota</taxon>
        <taxon>Actinomycetes</taxon>
        <taxon>Kitasatosporales</taxon>
        <taxon>Streptomycetaceae</taxon>
        <taxon>Streptomyces</taxon>
    </lineage>
</organism>
<dbReference type="EMBL" id="BAAAUH010000004">
    <property type="protein sequence ID" value="GAA3163076.1"/>
    <property type="molecule type" value="Genomic_DNA"/>
</dbReference>
<comment type="caution">
    <text evidence="2">The sequence shown here is derived from an EMBL/GenBank/DDBJ whole genome shotgun (WGS) entry which is preliminary data.</text>
</comment>
<feature type="region of interest" description="Disordered" evidence="1">
    <location>
        <begin position="61"/>
        <end position="142"/>
    </location>
</feature>
<name>A0ABP6P022_9ACTN</name>
<reference evidence="3" key="1">
    <citation type="journal article" date="2019" name="Int. J. Syst. Evol. Microbiol.">
        <title>The Global Catalogue of Microorganisms (GCM) 10K type strain sequencing project: providing services to taxonomists for standard genome sequencing and annotation.</title>
        <authorList>
            <consortium name="The Broad Institute Genomics Platform"/>
            <consortium name="The Broad Institute Genome Sequencing Center for Infectious Disease"/>
            <person name="Wu L."/>
            <person name="Ma J."/>
        </authorList>
    </citation>
    <scope>NUCLEOTIDE SEQUENCE [LARGE SCALE GENOMIC DNA]</scope>
    <source>
        <strain evidence="3">JCM 9095</strain>
    </source>
</reference>
<dbReference type="Proteomes" id="UP001501866">
    <property type="component" value="Unassembled WGS sequence"/>
</dbReference>
<protein>
    <submittedName>
        <fullName evidence="2">Uncharacterized protein</fullName>
    </submittedName>
</protein>
<keyword evidence="3" id="KW-1185">Reference proteome</keyword>
<sequence>MALSAADPPGSDTELAGTPAAFGNGTTHYALAVGDVRRNGNGSATSRLTWPIVRSSAVLRPWARPVTADREGQGPQRDRNPASGPGLVAMGSAHLRAEPRGRGRAAARRRAEHDGGTNGSDSVYRADGGRHCRAAGGRLSGG</sequence>